<evidence type="ECO:0000256" key="4">
    <source>
        <dbReference type="ARBA" id="ARBA00023163"/>
    </source>
</evidence>
<comment type="subcellular location">
    <subcellularLocation>
        <location evidence="1">Nucleus</location>
    </subcellularLocation>
</comment>
<feature type="domain" description="WRKY" evidence="7">
    <location>
        <begin position="161"/>
        <end position="227"/>
    </location>
</feature>
<dbReference type="GO" id="GO:0043565">
    <property type="term" value="F:sequence-specific DNA binding"/>
    <property type="evidence" value="ECO:0007669"/>
    <property type="project" value="InterPro"/>
</dbReference>
<dbReference type="PROSITE" id="PS50811">
    <property type="entry name" value="WRKY"/>
    <property type="match status" value="1"/>
</dbReference>
<dbReference type="PANTHER" id="PTHR31429:SF3">
    <property type="entry name" value="WRKY TRANSCRIPTION FACTOR 40-RELATED"/>
    <property type="match status" value="1"/>
</dbReference>
<proteinExistence type="predicted"/>
<dbReference type="SMART" id="SM00774">
    <property type="entry name" value="WRKY"/>
    <property type="match status" value="1"/>
</dbReference>
<dbReference type="PANTHER" id="PTHR31429">
    <property type="entry name" value="WRKY TRANSCRIPTION FACTOR 36-RELATED"/>
    <property type="match status" value="1"/>
</dbReference>
<evidence type="ECO:0000256" key="1">
    <source>
        <dbReference type="ARBA" id="ARBA00004123"/>
    </source>
</evidence>
<feature type="region of interest" description="Disordered" evidence="6">
    <location>
        <begin position="1"/>
        <end position="30"/>
    </location>
</feature>
<keyword evidence="9" id="KW-1185">Reference proteome</keyword>
<dbReference type="OrthoDB" id="1879341at2759"/>
<name>A0A0K9NJB3_ZOSMR</name>
<dbReference type="InterPro" id="IPR003657">
    <property type="entry name" value="WRKY_dom"/>
</dbReference>
<dbReference type="Proteomes" id="UP000036987">
    <property type="component" value="Unassembled WGS sequence"/>
</dbReference>
<dbReference type="Gene3D" id="2.20.25.80">
    <property type="entry name" value="WRKY domain"/>
    <property type="match status" value="1"/>
</dbReference>
<evidence type="ECO:0000256" key="6">
    <source>
        <dbReference type="SAM" id="MobiDB-lite"/>
    </source>
</evidence>
<keyword evidence="3" id="KW-0238">DNA-binding</keyword>
<dbReference type="GO" id="GO:0003700">
    <property type="term" value="F:DNA-binding transcription factor activity"/>
    <property type="evidence" value="ECO:0007669"/>
    <property type="project" value="InterPro"/>
</dbReference>
<dbReference type="SUPFAM" id="SSF118290">
    <property type="entry name" value="WRKY DNA-binding domain"/>
    <property type="match status" value="1"/>
</dbReference>
<dbReference type="STRING" id="29655.A0A0K9NJB3"/>
<comment type="caution">
    <text evidence="8">The sequence shown here is derived from an EMBL/GenBank/DDBJ whole genome shotgun (WGS) entry which is preliminary data.</text>
</comment>
<evidence type="ECO:0000313" key="9">
    <source>
        <dbReference type="Proteomes" id="UP000036987"/>
    </source>
</evidence>
<reference evidence="9" key="1">
    <citation type="journal article" date="2016" name="Nature">
        <title>The genome of the seagrass Zostera marina reveals angiosperm adaptation to the sea.</title>
        <authorList>
            <person name="Olsen J.L."/>
            <person name="Rouze P."/>
            <person name="Verhelst B."/>
            <person name="Lin Y.-C."/>
            <person name="Bayer T."/>
            <person name="Collen J."/>
            <person name="Dattolo E."/>
            <person name="De Paoli E."/>
            <person name="Dittami S."/>
            <person name="Maumus F."/>
            <person name="Michel G."/>
            <person name="Kersting A."/>
            <person name="Lauritano C."/>
            <person name="Lohaus R."/>
            <person name="Toepel M."/>
            <person name="Tonon T."/>
            <person name="Vanneste K."/>
            <person name="Amirebrahimi M."/>
            <person name="Brakel J."/>
            <person name="Bostroem C."/>
            <person name="Chovatia M."/>
            <person name="Grimwood J."/>
            <person name="Jenkins J.W."/>
            <person name="Jueterbock A."/>
            <person name="Mraz A."/>
            <person name="Stam W.T."/>
            <person name="Tice H."/>
            <person name="Bornberg-Bauer E."/>
            <person name="Green P.J."/>
            <person name="Pearson G.A."/>
            <person name="Procaccini G."/>
            <person name="Duarte C.M."/>
            <person name="Schmutz J."/>
            <person name="Reusch T.B.H."/>
            <person name="Van de Peer Y."/>
        </authorList>
    </citation>
    <scope>NUCLEOTIDE SEQUENCE [LARGE SCALE GENOMIC DNA]</scope>
    <source>
        <strain evidence="9">cv. Finnish</strain>
    </source>
</reference>
<dbReference type="InterPro" id="IPR036576">
    <property type="entry name" value="WRKY_dom_sf"/>
</dbReference>
<gene>
    <name evidence="8" type="ORF">ZOSMA_90G00300</name>
</gene>
<dbReference type="GO" id="GO:0005634">
    <property type="term" value="C:nucleus"/>
    <property type="evidence" value="ECO:0007669"/>
    <property type="project" value="UniProtKB-SubCell"/>
</dbReference>
<keyword evidence="5" id="KW-0539">Nucleus</keyword>
<dbReference type="EMBL" id="LFYR01002125">
    <property type="protein sequence ID" value="KMZ56859.1"/>
    <property type="molecule type" value="Genomic_DNA"/>
</dbReference>
<keyword evidence="2" id="KW-0805">Transcription regulation</keyword>
<organism evidence="8 9">
    <name type="scientific">Zostera marina</name>
    <name type="common">Eelgrass</name>
    <dbReference type="NCBI Taxonomy" id="29655"/>
    <lineage>
        <taxon>Eukaryota</taxon>
        <taxon>Viridiplantae</taxon>
        <taxon>Streptophyta</taxon>
        <taxon>Embryophyta</taxon>
        <taxon>Tracheophyta</taxon>
        <taxon>Spermatophyta</taxon>
        <taxon>Magnoliopsida</taxon>
        <taxon>Liliopsida</taxon>
        <taxon>Zosteraceae</taxon>
        <taxon>Zostera</taxon>
    </lineage>
</organism>
<evidence type="ECO:0000256" key="5">
    <source>
        <dbReference type="ARBA" id="ARBA00023242"/>
    </source>
</evidence>
<evidence type="ECO:0000313" key="8">
    <source>
        <dbReference type="EMBL" id="KMZ56859.1"/>
    </source>
</evidence>
<feature type="compositionally biased region" description="Polar residues" evidence="6">
    <location>
        <begin position="8"/>
        <end position="30"/>
    </location>
</feature>
<evidence type="ECO:0000256" key="3">
    <source>
        <dbReference type="ARBA" id="ARBA00023125"/>
    </source>
</evidence>
<protein>
    <submittedName>
        <fullName evidence="8">WRKY transcription factor 5</fullName>
    </submittedName>
</protein>
<evidence type="ECO:0000259" key="7">
    <source>
        <dbReference type="PROSITE" id="PS50811"/>
    </source>
</evidence>
<accession>A0A0K9NJB3</accession>
<dbReference type="AlphaFoldDB" id="A0A0K9NJB3"/>
<dbReference type="InterPro" id="IPR044810">
    <property type="entry name" value="WRKY_plant"/>
</dbReference>
<dbReference type="Pfam" id="PF03106">
    <property type="entry name" value="WRKY"/>
    <property type="match status" value="1"/>
</dbReference>
<evidence type="ECO:0000256" key="2">
    <source>
        <dbReference type="ARBA" id="ARBA00023015"/>
    </source>
</evidence>
<keyword evidence="4" id="KW-0804">Transcription</keyword>
<sequence>MESRWSDEQSSISLDLNIGPANNPNHSPELTTEAERKFNNITKDGSLREEAAEQLESDLHRMTMENIRLNEMLRNITKSYQVLRIQASDMMRTGSSYGYLAGVGRSDSTSSSSPPLRKRKAEEMLMMNPLPDYYTDSTSDGRRATSTVKISNTCVKIDPLDSSLVVKDGYQWRKYGQKVTRANPSPKAYYKCSHAPICPVKKKVQKSLEDRSLLIATYEGEHNHPHPCQNEVYPGNSSAGVIIEDPINMIKRVGEVQVCSPEVDHPSFESPKFKQLVVDQMASSLSKDPNFASALATAISGRIQRIPTIRR</sequence>
<dbReference type="OMA" id="CSHAPIC"/>